<dbReference type="Proteomes" id="UP001501115">
    <property type="component" value="Unassembled WGS sequence"/>
</dbReference>
<feature type="chain" id="PRO_5047358252" description="Spore-associated protein A" evidence="1">
    <location>
        <begin position="32"/>
        <end position="146"/>
    </location>
</feature>
<reference evidence="3" key="1">
    <citation type="journal article" date="2019" name="Int. J. Syst. Evol. Microbiol.">
        <title>The Global Catalogue of Microorganisms (GCM) 10K type strain sequencing project: providing services to taxonomists for standard genome sequencing and annotation.</title>
        <authorList>
            <consortium name="The Broad Institute Genomics Platform"/>
            <consortium name="The Broad Institute Genome Sequencing Center for Infectious Disease"/>
            <person name="Wu L."/>
            <person name="Ma J."/>
        </authorList>
    </citation>
    <scope>NUCLEOTIDE SEQUENCE [LARGE SCALE GENOMIC DNA]</scope>
    <source>
        <strain evidence="3">JCM 31290</strain>
    </source>
</reference>
<sequence>MKSTRRKAATAAVLAVLALGGTLAATTPASAATPTRYNGACGAGYDVIRATPVHSSQSTIPATTFVTYNSSAGKVCAVTVRTNPGPRVFMEVTLDTWPHSSGEVKDSGSYASYAGPVYKDVPDDGQCLTWSGSFDIYYNSENGNCT</sequence>
<proteinExistence type="predicted"/>
<name>A0ABP8GTU4_9ACTN</name>
<protein>
    <recommendedName>
        <fullName evidence="4">Spore-associated protein A</fullName>
    </recommendedName>
</protein>
<accession>A0ABP8GTU4</accession>
<feature type="signal peptide" evidence="1">
    <location>
        <begin position="1"/>
        <end position="31"/>
    </location>
</feature>
<dbReference type="EMBL" id="BAABET010000010">
    <property type="protein sequence ID" value="GAA4329863.1"/>
    <property type="molecule type" value="Genomic_DNA"/>
</dbReference>
<gene>
    <name evidence="2" type="ORF">GCM10023086_59190</name>
</gene>
<evidence type="ECO:0000256" key="1">
    <source>
        <dbReference type="SAM" id="SignalP"/>
    </source>
</evidence>
<evidence type="ECO:0008006" key="4">
    <source>
        <dbReference type="Google" id="ProtNLM"/>
    </source>
</evidence>
<keyword evidence="1" id="KW-0732">Signal</keyword>
<evidence type="ECO:0000313" key="3">
    <source>
        <dbReference type="Proteomes" id="UP001501115"/>
    </source>
</evidence>
<dbReference type="RefSeq" id="WP_345664758.1">
    <property type="nucleotide sequence ID" value="NZ_BAABET010000010.1"/>
</dbReference>
<evidence type="ECO:0000313" key="2">
    <source>
        <dbReference type="EMBL" id="GAA4329863.1"/>
    </source>
</evidence>
<keyword evidence="3" id="KW-1185">Reference proteome</keyword>
<organism evidence="2 3">
    <name type="scientific">Streptomyces venetus</name>
    <dbReference type="NCBI Taxonomy" id="1701086"/>
    <lineage>
        <taxon>Bacteria</taxon>
        <taxon>Bacillati</taxon>
        <taxon>Actinomycetota</taxon>
        <taxon>Actinomycetes</taxon>
        <taxon>Kitasatosporales</taxon>
        <taxon>Streptomycetaceae</taxon>
        <taxon>Streptomyces</taxon>
    </lineage>
</organism>
<comment type="caution">
    <text evidence="2">The sequence shown here is derived from an EMBL/GenBank/DDBJ whole genome shotgun (WGS) entry which is preliminary data.</text>
</comment>